<dbReference type="Proteomes" id="UP000036185">
    <property type="component" value="Chromosome"/>
</dbReference>
<evidence type="ECO:0000313" key="2">
    <source>
        <dbReference type="Proteomes" id="UP000036185"/>
    </source>
</evidence>
<organism evidence="1 2">
    <name type="scientific">Corynebacterium ulcerans FRC58</name>
    <dbReference type="NCBI Taxonomy" id="1408268"/>
    <lineage>
        <taxon>Bacteria</taxon>
        <taxon>Bacillati</taxon>
        <taxon>Actinomycetota</taxon>
        <taxon>Actinomycetes</taxon>
        <taxon>Mycobacteriales</taxon>
        <taxon>Corynebacteriaceae</taxon>
        <taxon>Corynebacterium</taxon>
    </lineage>
</organism>
<name>A0ABN4GZ02_CORUL</name>
<dbReference type="RefSeq" id="WP_155275491.1">
    <property type="nucleotide sequence ID" value="NZ_CP011913.1"/>
</dbReference>
<reference evidence="1 2" key="1">
    <citation type="journal article" date="2014" name="Int. J. Syst. Evol. Microbiol.">
        <title>Draft Genome Sequence of Corynebacterium ulcerans FRC58, Isolated from the Bronchitic Aspiration of a Patient in France.</title>
        <authorList>
            <person name="Silva Ado S."/>
            <person name="Barauna R.A."/>
            <person name="de Sa P.C."/>
            <person name="das Gracas D.A."/>
            <person name="Carneiro A.R."/>
            <person name="Thouvenin M."/>
            <person name="Azevedo V."/>
            <person name="Badell E."/>
            <person name="Guiso N."/>
            <person name="da Silva A.L."/>
            <person name="Ramos R.T."/>
        </authorList>
    </citation>
    <scope>NUCLEOTIDE SEQUENCE [LARGE SCALE GENOMIC DNA]</scope>
    <source>
        <strain evidence="1 2">FRC58</strain>
    </source>
</reference>
<protein>
    <submittedName>
        <fullName evidence="1">Uncharacterized protein</fullName>
    </submittedName>
</protein>
<sequence length="54" mass="6188">MVKPMRLLPTGWTRKSDTSHWGVKKRIVDDFDSRGIHDGVGQRFGLFRVLTVSC</sequence>
<keyword evidence="2" id="KW-1185">Reference proteome</keyword>
<proteinExistence type="predicted"/>
<gene>
    <name evidence="1" type="ORF">CulFRC58_1998</name>
</gene>
<accession>A0ABN4GZ02</accession>
<dbReference type="EMBL" id="CP011913">
    <property type="protein sequence ID" value="AKN77852.1"/>
    <property type="molecule type" value="Genomic_DNA"/>
</dbReference>
<evidence type="ECO:0000313" key="1">
    <source>
        <dbReference type="EMBL" id="AKN77852.1"/>
    </source>
</evidence>